<dbReference type="AlphaFoldDB" id="A0A7C5L453"/>
<keyword evidence="3 6" id="KW-0694">RNA-binding</keyword>
<dbReference type="Pfam" id="PF00829">
    <property type="entry name" value="Ribosomal_L21p"/>
    <property type="match status" value="1"/>
</dbReference>
<dbReference type="EMBL" id="DRNB01000034">
    <property type="protein sequence ID" value="HHJ63465.1"/>
    <property type="molecule type" value="Genomic_DNA"/>
</dbReference>
<comment type="function">
    <text evidence="6 7">This protein binds to 23S rRNA in the presence of protein L20.</text>
</comment>
<dbReference type="InterPro" id="IPR028909">
    <property type="entry name" value="bL21-like"/>
</dbReference>
<evidence type="ECO:0000256" key="6">
    <source>
        <dbReference type="HAMAP-Rule" id="MF_01363"/>
    </source>
</evidence>
<evidence type="ECO:0000256" key="7">
    <source>
        <dbReference type="RuleBase" id="RU000562"/>
    </source>
</evidence>
<dbReference type="InterPro" id="IPR018258">
    <property type="entry name" value="Ribosomal_bL21_CS"/>
</dbReference>
<dbReference type="GO" id="GO:0006412">
    <property type="term" value="P:translation"/>
    <property type="evidence" value="ECO:0007669"/>
    <property type="project" value="UniProtKB-UniRule"/>
</dbReference>
<comment type="similarity">
    <text evidence="1 6 7">Belongs to the bacterial ribosomal protein bL21 family.</text>
</comment>
<dbReference type="SUPFAM" id="SSF141091">
    <property type="entry name" value="L21p-like"/>
    <property type="match status" value="1"/>
</dbReference>
<evidence type="ECO:0000256" key="1">
    <source>
        <dbReference type="ARBA" id="ARBA00008563"/>
    </source>
</evidence>
<dbReference type="PROSITE" id="PS01169">
    <property type="entry name" value="RIBOSOMAL_L21"/>
    <property type="match status" value="1"/>
</dbReference>
<organism evidence="8">
    <name type="scientific">Aquifex aeolicus</name>
    <dbReference type="NCBI Taxonomy" id="63363"/>
    <lineage>
        <taxon>Bacteria</taxon>
        <taxon>Pseudomonadati</taxon>
        <taxon>Aquificota</taxon>
        <taxon>Aquificia</taxon>
        <taxon>Aquificales</taxon>
        <taxon>Aquificaceae</taxon>
        <taxon>Aquifex</taxon>
    </lineage>
</organism>
<dbReference type="InterPro" id="IPR001787">
    <property type="entry name" value="Ribosomal_bL21"/>
</dbReference>
<evidence type="ECO:0000256" key="5">
    <source>
        <dbReference type="ARBA" id="ARBA00023274"/>
    </source>
</evidence>
<comment type="caution">
    <text evidence="8">The sequence shown here is derived from an EMBL/GenBank/DDBJ whole genome shotgun (WGS) entry which is preliminary data.</text>
</comment>
<evidence type="ECO:0000313" key="8">
    <source>
        <dbReference type="EMBL" id="HHJ63465.1"/>
    </source>
</evidence>
<gene>
    <name evidence="6 8" type="primary">rplU</name>
    <name evidence="8" type="ORF">ENJ61_01010</name>
</gene>
<dbReference type="GO" id="GO:0005840">
    <property type="term" value="C:ribosome"/>
    <property type="evidence" value="ECO:0007669"/>
    <property type="project" value="UniProtKB-KW"/>
</dbReference>
<dbReference type="GO" id="GO:0003735">
    <property type="term" value="F:structural constituent of ribosome"/>
    <property type="evidence" value="ECO:0007669"/>
    <property type="project" value="InterPro"/>
</dbReference>
<accession>A0A7C5L453</accession>
<dbReference type="PANTHER" id="PTHR21349:SF0">
    <property type="entry name" value="LARGE RIBOSOMAL SUBUNIT PROTEIN BL21M"/>
    <property type="match status" value="1"/>
</dbReference>
<dbReference type="Proteomes" id="UP000885792">
    <property type="component" value="Unassembled WGS sequence"/>
</dbReference>
<comment type="subunit">
    <text evidence="6">Part of the 50S ribosomal subunit. Contacts protein L20.</text>
</comment>
<dbReference type="GO" id="GO:1990904">
    <property type="term" value="C:ribonucleoprotein complex"/>
    <property type="evidence" value="ECO:0007669"/>
    <property type="project" value="UniProtKB-KW"/>
</dbReference>
<reference evidence="8" key="1">
    <citation type="journal article" date="2020" name="mSystems">
        <title>Genome- and Community-Level Interaction Insights into Carbon Utilization and Element Cycling Functions of Hydrothermarchaeota in Hydrothermal Sediment.</title>
        <authorList>
            <person name="Zhou Z."/>
            <person name="Liu Y."/>
            <person name="Xu W."/>
            <person name="Pan J."/>
            <person name="Luo Z.H."/>
            <person name="Li M."/>
        </authorList>
    </citation>
    <scope>NUCLEOTIDE SEQUENCE [LARGE SCALE GENOMIC DNA]</scope>
    <source>
        <strain evidence="8">HyVt-501</strain>
    </source>
</reference>
<dbReference type="NCBIfam" id="TIGR00061">
    <property type="entry name" value="L21"/>
    <property type="match status" value="1"/>
</dbReference>
<evidence type="ECO:0000256" key="3">
    <source>
        <dbReference type="ARBA" id="ARBA00022884"/>
    </source>
</evidence>
<dbReference type="GO" id="GO:0019843">
    <property type="term" value="F:rRNA binding"/>
    <property type="evidence" value="ECO:0007669"/>
    <property type="project" value="UniProtKB-UniRule"/>
</dbReference>
<protein>
    <recommendedName>
        <fullName evidence="6">Large ribosomal subunit protein bL21</fullName>
    </recommendedName>
</protein>
<dbReference type="InterPro" id="IPR036164">
    <property type="entry name" value="bL21-like_sf"/>
</dbReference>
<evidence type="ECO:0000256" key="4">
    <source>
        <dbReference type="ARBA" id="ARBA00022980"/>
    </source>
</evidence>
<sequence length="98" mass="11434">MYAVIKTGGKQFRVEPGMRLKVEKIEGEQGSTVEFEPLMIRKEDGAVEFNRGKVVAEILSHGRGKKVTVFKYKPKKNYKRWKGHRQPYTEILIREIKL</sequence>
<keyword evidence="2 6" id="KW-0699">rRNA-binding</keyword>
<evidence type="ECO:0000256" key="2">
    <source>
        <dbReference type="ARBA" id="ARBA00022730"/>
    </source>
</evidence>
<dbReference type="PANTHER" id="PTHR21349">
    <property type="entry name" value="50S RIBOSOMAL PROTEIN L21"/>
    <property type="match status" value="1"/>
</dbReference>
<dbReference type="HAMAP" id="MF_01363">
    <property type="entry name" value="Ribosomal_bL21"/>
    <property type="match status" value="1"/>
</dbReference>
<proteinExistence type="inferred from homology"/>
<name>A0A7C5L453_AQUAO</name>
<keyword evidence="4 6" id="KW-0689">Ribosomal protein</keyword>
<dbReference type="GO" id="GO:0005737">
    <property type="term" value="C:cytoplasm"/>
    <property type="evidence" value="ECO:0007669"/>
    <property type="project" value="UniProtKB-ARBA"/>
</dbReference>
<keyword evidence="5 6" id="KW-0687">Ribonucleoprotein</keyword>